<dbReference type="GO" id="GO:0003735">
    <property type="term" value="F:structural constituent of ribosome"/>
    <property type="evidence" value="ECO:0007669"/>
    <property type="project" value="InterPro"/>
</dbReference>
<dbReference type="GO" id="GO:1990904">
    <property type="term" value="C:ribonucleoprotein complex"/>
    <property type="evidence" value="ECO:0007669"/>
    <property type="project" value="UniProtKB-KW"/>
</dbReference>
<gene>
    <name evidence="5" type="ORF">A3I33_01230</name>
</gene>
<keyword evidence="3 4" id="KW-0687">Ribonucleoprotein</keyword>
<evidence type="ECO:0000256" key="3">
    <source>
        <dbReference type="ARBA" id="ARBA00023274"/>
    </source>
</evidence>
<dbReference type="InterPro" id="IPR001857">
    <property type="entry name" value="Ribosomal_bL19"/>
</dbReference>
<reference evidence="5 6" key="1">
    <citation type="journal article" date="2016" name="Nat. Commun.">
        <title>Thousands of microbial genomes shed light on interconnected biogeochemical processes in an aquifer system.</title>
        <authorList>
            <person name="Anantharaman K."/>
            <person name="Brown C.T."/>
            <person name="Hug L.A."/>
            <person name="Sharon I."/>
            <person name="Castelle C.J."/>
            <person name="Probst A.J."/>
            <person name="Thomas B.C."/>
            <person name="Singh A."/>
            <person name="Wilkins M.J."/>
            <person name="Karaoz U."/>
            <person name="Brodie E.L."/>
            <person name="Williams K.H."/>
            <person name="Hubbard S.S."/>
            <person name="Banfield J.F."/>
        </authorList>
    </citation>
    <scope>NUCLEOTIDE SEQUENCE [LARGE SCALE GENOMIC DNA]</scope>
</reference>
<comment type="caution">
    <text evidence="5">The sequence shown here is derived from an EMBL/GenBank/DDBJ whole genome shotgun (WGS) entry which is preliminary data.</text>
</comment>
<dbReference type="InterPro" id="IPR038657">
    <property type="entry name" value="Ribosomal_bL19_sf"/>
</dbReference>
<dbReference type="Proteomes" id="UP000176544">
    <property type="component" value="Unassembled WGS sequence"/>
</dbReference>
<dbReference type="Gene3D" id="2.30.30.790">
    <property type="match status" value="1"/>
</dbReference>
<sequence>MIDEKTLEQIKPGTRVKVHEKGGQFSGIVLARKHGKQAGATFTVRSKLSDVGVEKVYPIYSPNIKKVEILAIPKKKVGRSKLYYLRKLSDKGIRQKLGA</sequence>
<dbReference type="GO" id="GO:0006412">
    <property type="term" value="P:translation"/>
    <property type="evidence" value="ECO:0007669"/>
    <property type="project" value="InterPro"/>
</dbReference>
<accession>A0A1G1ZBU1</accession>
<evidence type="ECO:0000313" key="5">
    <source>
        <dbReference type="EMBL" id="OGY61097.1"/>
    </source>
</evidence>
<dbReference type="AlphaFoldDB" id="A0A1G1ZBU1"/>
<dbReference type="GO" id="GO:0005840">
    <property type="term" value="C:ribosome"/>
    <property type="evidence" value="ECO:0007669"/>
    <property type="project" value="UniProtKB-KW"/>
</dbReference>
<dbReference type="PRINTS" id="PR00061">
    <property type="entry name" value="RIBOSOMALL19"/>
</dbReference>
<dbReference type="SUPFAM" id="SSF50104">
    <property type="entry name" value="Translation proteins SH3-like domain"/>
    <property type="match status" value="1"/>
</dbReference>
<name>A0A1G1ZBU1_9BACT</name>
<protein>
    <recommendedName>
        <fullName evidence="4">50S ribosomal protein L19</fullName>
    </recommendedName>
</protein>
<keyword evidence="2" id="KW-0689">Ribosomal protein</keyword>
<dbReference type="Pfam" id="PF01245">
    <property type="entry name" value="Ribosomal_L19"/>
    <property type="match status" value="1"/>
</dbReference>
<evidence type="ECO:0000313" key="6">
    <source>
        <dbReference type="Proteomes" id="UP000176544"/>
    </source>
</evidence>
<dbReference type="PANTHER" id="PTHR15680">
    <property type="entry name" value="RIBOSOMAL PROTEIN L19"/>
    <property type="match status" value="1"/>
</dbReference>
<evidence type="ECO:0000256" key="4">
    <source>
        <dbReference type="RuleBase" id="RU000559"/>
    </source>
</evidence>
<comment type="function">
    <text evidence="4">This protein is located at the 30S-50S ribosomal subunit interface and may play a role in the structure and function of the aminoacyl-tRNA binding site.</text>
</comment>
<evidence type="ECO:0000256" key="1">
    <source>
        <dbReference type="ARBA" id="ARBA00005781"/>
    </source>
</evidence>
<comment type="similarity">
    <text evidence="1 4">Belongs to the bacterial ribosomal protein bL19 family.</text>
</comment>
<dbReference type="PANTHER" id="PTHR15680:SF9">
    <property type="entry name" value="LARGE RIBOSOMAL SUBUNIT PROTEIN BL19M"/>
    <property type="match status" value="1"/>
</dbReference>
<evidence type="ECO:0000256" key="2">
    <source>
        <dbReference type="ARBA" id="ARBA00022980"/>
    </source>
</evidence>
<dbReference type="InterPro" id="IPR008991">
    <property type="entry name" value="Translation_prot_SH3-like_sf"/>
</dbReference>
<organism evidence="5 6">
    <name type="scientific">Candidatus Colwellbacteria bacterium RIFCSPLOWO2_02_FULL_45_11</name>
    <dbReference type="NCBI Taxonomy" id="1797692"/>
    <lineage>
        <taxon>Bacteria</taxon>
        <taxon>Candidatus Colwelliibacteriota</taxon>
    </lineage>
</organism>
<dbReference type="EMBL" id="MHJA01000015">
    <property type="protein sequence ID" value="OGY61097.1"/>
    <property type="molecule type" value="Genomic_DNA"/>
</dbReference>
<dbReference type="STRING" id="1797692.A3I33_01230"/>
<proteinExistence type="inferred from homology"/>